<keyword evidence="4" id="KW-0238">DNA-binding</keyword>
<accession>A0A512PGC5</accession>
<dbReference type="InterPro" id="IPR013325">
    <property type="entry name" value="RNA_pol_sigma_r2"/>
</dbReference>
<gene>
    <name evidence="8" type="primary">rpoE_9</name>
    <name evidence="8" type="ORF">CSO01_29630</name>
</gene>
<dbReference type="SUPFAM" id="SSF88946">
    <property type="entry name" value="Sigma2 domain of RNA polymerase sigma factors"/>
    <property type="match status" value="1"/>
</dbReference>
<feature type="domain" description="RNA polymerase sigma-70 region 2" evidence="6">
    <location>
        <begin position="12"/>
        <end position="76"/>
    </location>
</feature>
<organism evidence="8 9">
    <name type="scientific">Cellulomonas soli</name>
    <dbReference type="NCBI Taxonomy" id="931535"/>
    <lineage>
        <taxon>Bacteria</taxon>
        <taxon>Bacillati</taxon>
        <taxon>Actinomycetota</taxon>
        <taxon>Actinomycetes</taxon>
        <taxon>Micrococcales</taxon>
        <taxon>Cellulomonadaceae</taxon>
        <taxon>Cellulomonas</taxon>
    </lineage>
</organism>
<dbReference type="EMBL" id="BKAL01000011">
    <property type="protein sequence ID" value="GEP70248.1"/>
    <property type="molecule type" value="Genomic_DNA"/>
</dbReference>
<dbReference type="CDD" id="cd06171">
    <property type="entry name" value="Sigma70_r4"/>
    <property type="match status" value="1"/>
</dbReference>
<evidence type="ECO:0000259" key="7">
    <source>
        <dbReference type="Pfam" id="PF08281"/>
    </source>
</evidence>
<dbReference type="Proteomes" id="UP000321798">
    <property type="component" value="Unassembled WGS sequence"/>
</dbReference>
<dbReference type="GO" id="GO:0016987">
    <property type="term" value="F:sigma factor activity"/>
    <property type="evidence" value="ECO:0007669"/>
    <property type="project" value="UniProtKB-KW"/>
</dbReference>
<evidence type="ECO:0000256" key="2">
    <source>
        <dbReference type="ARBA" id="ARBA00023015"/>
    </source>
</evidence>
<dbReference type="GO" id="GO:0003677">
    <property type="term" value="F:DNA binding"/>
    <property type="evidence" value="ECO:0007669"/>
    <property type="project" value="UniProtKB-KW"/>
</dbReference>
<evidence type="ECO:0000313" key="8">
    <source>
        <dbReference type="EMBL" id="GEP70248.1"/>
    </source>
</evidence>
<sequence length="179" mass="20015">MAQWEDVLGALVQVRGRALVRYATLLTGDERAAEDLVQDALVRCFGQGRPLREVAAAEAYVRRTVLTIFLDGRRRTVRWDGLRHLLARDETTADHEPAVTIRVDVHSALATLRPRLRACVVLRFYDDLTVPEIARRLDLSDGTVKRYLSDAIAQLETVLGPLPDAHDEDVHLIANGGTR</sequence>
<comment type="similarity">
    <text evidence="1">Belongs to the sigma-70 factor family. ECF subfamily.</text>
</comment>
<evidence type="ECO:0000256" key="1">
    <source>
        <dbReference type="ARBA" id="ARBA00010641"/>
    </source>
</evidence>
<dbReference type="InterPro" id="IPR007627">
    <property type="entry name" value="RNA_pol_sigma70_r2"/>
</dbReference>
<dbReference type="InterPro" id="IPR039425">
    <property type="entry name" value="RNA_pol_sigma-70-like"/>
</dbReference>
<name>A0A512PGC5_9CELL</name>
<dbReference type="PANTHER" id="PTHR43133:SF8">
    <property type="entry name" value="RNA POLYMERASE SIGMA FACTOR HI_1459-RELATED"/>
    <property type="match status" value="1"/>
</dbReference>
<dbReference type="InterPro" id="IPR014284">
    <property type="entry name" value="RNA_pol_sigma-70_dom"/>
</dbReference>
<dbReference type="InterPro" id="IPR013324">
    <property type="entry name" value="RNA_pol_sigma_r3/r4-like"/>
</dbReference>
<protein>
    <submittedName>
        <fullName evidence="8">DNA-directed RNA polymerase sigma-70 factor</fullName>
    </submittedName>
</protein>
<evidence type="ECO:0000259" key="6">
    <source>
        <dbReference type="Pfam" id="PF04542"/>
    </source>
</evidence>
<keyword evidence="2" id="KW-0805">Transcription regulation</keyword>
<dbReference type="GO" id="GO:0000428">
    <property type="term" value="C:DNA-directed RNA polymerase complex"/>
    <property type="evidence" value="ECO:0007669"/>
    <property type="project" value="UniProtKB-KW"/>
</dbReference>
<reference evidence="8 9" key="1">
    <citation type="submission" date="2019-07" db="EMBL/GenBank/DDBJ databases">
        <title>Whole genome shotgun sequence of Cellulomonas soli NBRC 109434.</title>
        <authorList>
            <person name="Hosoyama A."/>
            <person name="Uohara A."/>
            <person name="Ohji S."/>
            <person name="Ichikawa N."/>
        </authorList>
    </citation>
    <scope>NUCLEOTIDE SEQUENCE [LARGE SCALE GENOMIC DNA]</scope>
    <source>
        <strain evidence="8 9">NBRC 109434</strain>
    </source>
</reference>
<dbReference type="Pfam" id="PF04542">
    <property type="entry name" value="Sigma70_r2"/>
    <property type="match status" value="1"/>
</dbReference>
<dbReference type="GO" id="GO:0006352">
    <property type="term" value="P:DNA-templated transcription initiation"/>
    <property type="evidence" value="ECO:0007669"/>
    <property type="project" value="InterPro"/>
</dbReference>
<dbReference type="NCBIfam" id="TIGR02937">
    <property type="entry name" value="sigma70-ECF"/>
    <property type="match status" value="1"/>
</dbReference>
<evidence type="ECO:0000256" key="4">
    <source>
        <dbReference type="ARBA" id="ARBA00023125"/>
    </source>
</evidence>
<comment type="caution">
    <text evidence="8">The sequence shown here is derived from an EMBL/GenBank/DDBJ whole genome shotgun (WGS) entry which is preliminary data.</text>
</comment>
<evidence type="ECO:0000256" key="5">
    <source>
        <dbReference type="ARBA" id="ARBA00023163"/>
    </source>
</evidence>
<evidence type="ECO:0000313" key="9">
    <source>
        <dbReference type="Proteomes" id="UP000321798"/>
    </source>
</evidence>
<feature type="domain" description="RNA polymerase sigma factor 70 region 4 type 2" evidence="7">
    <location>
        <begin position="104"/>
        <end position="155"/>
    </location>
</feature>
<dbReference type="InterPro" id="IPR036388">
    <property type="entry name" value="WH-like_DNA-bd_sf"/>
</dbReference>
<dbReference type="SUPFAM" id="SSF88659">
    <property type="entry name" value="Sigma3 and sigma4 domains of RNA polymerase sigma factors"/>
    <property type="match status" value="1"/>
</dbReference>
<evidence type="ECO:0000256" key="3">
    <source>
        <dbReference type="ARBA" id="ARBA00023082"/>
    </source>
</evidence>
<dbReference type="PANTHER" id="PTHR43133">
    <property type="entry name" value="RNA POLYMERASE ECF-TYPE SIGMA FACTO"/>
    <property type="match status" value="1"/>
</dbReference>
<dbReference type="Gene3D" id="1.10.10.10">
    <property type="entry name" value="Winged helix-like DNA-binding domain superfamily/Winged helix DNA-binding domain"/>
    <property type="match status" value="1"/>
</dbReference>
<keyword evidence="9" id="KW-1185">Reference proteome</keyword>
<proteinExistence type="inferred from homology"/>
<dbReference type="RefSeq" id="WP_146954028.1">
    <property type="nucleotide sequence ID" value="NZ_BAABBJ010000014.1"/>
</dbReference>
<dbReference type="Pfam" id="PF08281">
    <property type="entry name" value="Sigma70_r4_2"/>
    <property type="match status" value="1"/>
</dbReference>
<keyword evidence="3" id="KW-0731">Sigma factor</keyword>
<keyword evidence="8" id="KW-0240">DNA-directed RNA polymerase</keyword>
<dbReference type="InterPro" id="IPR013249">
    <property type="entry name" value="RNA_pol_sigma70_r4_t2"/>
</dbReference>
<dbReference type="Gene3D" id="1.10.1740.10">
    <property type="match status" value="1"/>
</dbReference>
<dbReference type="OrthoDB" id="3688906at2"/>
<dbReference type="AlphaFoldDB" id="A0A512PGC5"/>
<keyword evidence="5" id="KW-0804">Transcription</keyword>